<dbReference type="CDD" id="cd01213">
    <property type="entry name" value="PTB_tensin"/>
    <property type="match status" value="1"/>
</dbReference>
<evidence type="ECO:0000256" key="3">
    <source>
        <dbReference type="ARBA" id="ARBA00022553"/>
    </source>
</evidence>
<name>A0A4E9FJH6_BRUMA</name>
<dbReference type="CTD" id="6097187"/>
<dbReference type="SUPFAM" id="SSF50729">
    <property type="entry name" value="PH domain-like"/>
    <property type="match status" value="1"/>
</dbReference>
<dbReference type="InterPro" id="IPR011993">
    <property type="entry name" value="PH-like_dom_sf"/>
</dbReference>
<dbReference type="EMBL" id="CAAKNF010000194">
    <property type="protein sequence ID" value="VIO97161.1"/>
    <property type="molecule type" value="Genomic_DNA"/>
</dbReference>
<dbReference type="InterPro" id="IPR033929">
    <property type="entry name" value="Tensin_PTB"/>
</dbReference>
<feature type="compositionally biased region" description="Polar residues" evidence="9">
    <location>
        <begin position="1072"/>
        <end position="1102"/>
    </location>
</feature>
<evidence type="ECO:0000256" key="2">
    <source>
        <dbReference type="ARBA" id="ARBA00007881"/>
    </source>
</evidence>
<dbReference type="SMART" id="SM00462">
    <property type="entry name" value="PTB"/>
    <property type="match status" value="1"/>
</dbReference>
<protein>
    <submittedName>
        <fullName evidence="13 15">Tensin, putative</fullName>
    </submittedName>
</protein>
<reference evidence="14" key="1">
    <citation type="journal article" date="2007" name="Science">
        <title>Draft genome of the filarial nematode parasite Brugia malayi.</title>
        <authorList>
            <person name="Ghedin E."/>
            <person name="Wang S."/>
            <person name="Spiro D."/>
            <person name="Caler E."/>
            <person name="Zhao Q."/>
            <person name="Crabtree J."/>
            <person name="Allen J.E."/>
            <person name="Delcher A.L."/>
            <person name="Guiliano D.B."/>
            <person name="Miranda-Saavedra D."/>
            <person name="Angiuoli S.V."/>
            <person name="Creasy T."/>
            <person name="Amedeo P."/>
            <person name="Haas B."/>
            <person name="El-Sayed N.M."/>
            <person name="Wortman J.R."/>
            <person name="Feldblyum T."/>
            <person name="Tallon L."/>
            <person name="Schatz M."/>
            <person name="Shumway M."/>
            <person name="Koo H."/>
            <person name="Salzberg S.L."/>
            <person name="Schobel S."/>
            <person name="Pertea M."/>
            <person name="Pop M."/>
            <person name="White O."/>
            <person name="Barton G.J."/>
            <person name="Carlow C.K."/>
            <person name="Crawford M.J."/>
            <person name="Daub J."/>
            <person name="Dimmic M.W."/>
            <person name="Estes C.F."/>
            <person name="Foster J.M."/>
            <person name="Ganatra M."/>
            <person name="Gregory W.F."/>
            <person name="Johnson N.M."/>
            <person name="Jin J."/>
            <person name="Komuniecki R."/>
            <person name="Korf I."/>
            <person name="Kumar S."/>
            <person name="Laney S."/>
            <person name="Li B.W."/>
            <person name="Li W."/>
            <person name="Lindblom T.H."/>
            <person name="Lustigman S."/>
            <person name="Ma D."/>
            <person name="Maina C.V."/>
            <person name="Martin D.M."/>
            <person name="McCarter J.P."/>
            <person name="McReynolds L."/>
            <person name="Mitreva M."/>
            <person name="Nutman T.B."/>
            <person name="Parkinson J."/>
            <person name="Peregrin-Alvarez J.M."/>
            <person name="Poole C."/>
            <person name="Ren Q."/>
            <person name="Saunders L."/>
            <person name="Sluder A.E."/>
            <person name="Smith K."/>
            <person name="Stanke M."/>
            <person name="Unnasch T.R."/>
            <person name="Ware J."/>
            <person name="Wei A.D."/>
            <person name="Weil G."/>
            <person name="Williams D.J."/>
            <person name="Zhang Y."/>
            <person name="Williams S.A."/>
            <person name="Fraser-Liggett C."/>
            <person name="Slatko B."/>
            <person name="Blaxter M.L."/>
            <person name="Scott A.L."/>
        </authorList>
    </citation>
    <scope>NUCLEOTIDE SEQUENCE</scope>
    <source>
        <strain evidence="14">FR3</strain>
    </source>
</reference>
<evidence type="ECO:0000259" key="12">
    <source>
        <dbReference type="PROSITE" id="PS51182"/>
    </source>
</evidence>
<dbReference type="Gene3D" id="2.60.40.1110">
    <property type="match status" value="1"/>
</dbReference>
<dbReference type="SUPFAM" id="SSF55550">
    <property type="entry name" value="SH2 domain"/>
    <property type="match status" value="1"/>
</dbReference>
<keyword evidence="4" id="KW-0378">Hydrolase</keyword>
<feature type="region of interest" description="Disordered" evidence="9">
    <location>
        <begin position="415"/>
        <end position="450"/>
    </location>
</feature>
<dbReference type="GO" id="GO:0048680">
    <property type="term" value="P:positive regulation of axon regeneration"/>
    <property type="evidence" value="ECO:0007669"/>
    <property type="project" value="EnsemblMetazoa"/>
</dbReference>
<feature type="region of interest" description="Disordered" evidence="9">
    <location>
        <begin position="1069"/>
        <end position="1111"/>
    </location>
</feature>
<evidence type="ECO:0000256" key="7">
    <source>
        <dbReference type="ARBA" id="ARBA00022999"/>
    </source>
</evidence>
<dbReference type="Pfam" id="PF08416">
    <property type="entry name" value="PTB"/>
    <property type="match status" value="1"/>
</dbReference>
<feature type="compositionally biased region" description="Low complexity" evidence="9">
    <location>
        <begin position="984"/>
        <end position="995"/>
    </location>
</feature>
<dbReference type="InterPro" id="IPR000980">
    <property type="entry name" value="SH2"/>
</dbReference>
<proteinExistence type="inferred from homology"/>
<dbReference type="KEGG" id="bmy:BM_BM12345"/>
<feature type="compositionally biased region" description="Low complexity" evidence="9">
    <location>
        <begin position="467"/>
        <end position="476"/>
    </location>
</feature>
<dbReference type="GO" id="GO:0004725">
    <property type="term" value="F:protein tyrosine phosphatase activity"/>
    <property type="evidence" value="ECO:0007669"/>
    <property type="project" value="InterPro"/>
</dbReference>
<keyword evidence="14" id="KW-1185">Reference proteome</keyword>
<dbReference type="WBParaSite" id="Bm12345.1">
    <property type="protein sequence ID" value="Bm12345.1"/>
    <property type="gene ID" value="WBGene00232606"/>
</dbReference>
<dbReference type="InterPro" id="IPR051484">
    <property type="entry name" value="Tensin_PTEN_phosphatase"/>
</dbReference>
<dbReference type="InterPro" id="IPR029021">
    <property type="entry name" value="Prot-tyrosine_phosphatase-like"/>
</dbReference>
<evidence type="ECO:0000256" key="1">
    <source>
        <dbReference type="ARBA" id="ARBA00004282"/>
    </source>
</evidence>
<reference evidence="13" key="2">
    <citation type="submission" date="2019-04" db="EMBL/GenBank/DDBJ databases">
        <authorList>
            <person name="Howe K."/>
            <person name="Paulini M."/>
            <person name="Williams G."/>
        </authorList>
    </citation>
    <scope>NUCLEOTIDE SEQUENCE [LARGE SCALE GENOMIC DNA]</scope>
    <source>
        <strain evidence="13">FR3</strain>
    </source>
</reference>
<dbReference type="InterPro" id="IPR000242">
    <property type="entry name" value="PTP_cat"/>
</dbReference>
<dbReference type="PROSITE" id="PS50001">
    <property type="entry name" value="SH2"/>
    <property type="match status" value="1"/>
</dbReference>
<dbReference type="InterPro" id="IPR035012">
    <property type="entry name" value="Tensin-like_SH2"/>
</dbReference>
<evidence type="ECO:0000313" key="14">
    <source>
        <dbReference type="Proteomes" id="UP000006672"/>
    </source>
</evidence>
<feature type="domain" description="C2 tensin-type" evidence="12">
    <location>
        <begin position="249"/>
        <end position="370"/>
    </location>
</feature>
<dbReference type="InterPro" id="IPR006020">
    <property type="entry name" value="PTB/PI_dom"/>
</dbReference>
<evidence type="ECO:0000259" key="10">
    <source>
        <dbReference type="PROSITE" id="PS50001"/>
    </source>
</evidence>
<dbReference type="Gene3D" id="3.90.190.10">
    <property type="entry name" value="Protein tyrosine phosphatase superfamily"/>
    <property type="match status" value="1"/>
</dbReference>
<evidence type="ECO:0000256" key="5">
    <source>
        <dbReference type="ARBA" id="ARBA00022912"/>
    </source>
</evidence>
<feature type="region of interest" description="Disordered" evidence="9">
    <location>
        <begin position="958"/>
        <end position="1030"/>
    </location>
</feature>
<sequence>MQLSMTYMADKNFGNGQYQNDKMEMLQLNIPWRKIFSTAQQNHLTLIDNLKPSMLAVEETSMPSSSNQTTLANAKIASTSAMKLQYVTQRIIAALFPSDSTDAQYRTDLKDATVLLRRNHSEHYKIFNLSKKRNDLGRLHSVVELGWPEELAPPLDRLCSICKLLENWLSENAQNVVVIHCKGGCSRAAIVIAAYMHYITICSNDELIENRFALQQFSEYYLGPNGQPSHKRYVKYFSSLLCGRTKIQPATVYLHNIILTNFFNRNVLFKIYERMQPVHTTSLKVVAENNTFELDDLPLRGDILVKCFQRTSTTERALFFRCQFNTCTFDLSTNNENIYRLRFYREELDNIFNDSEVNSQAVIEFIFLIDATKNIKNDSSNNDDNNDTNAVSAANDGDGAISSSIIRKSIADNSRADSYENFDKEEEEEEEAAQVEEEEGEEDRSEFSAAECVNGTAYVEIHRPTDSTDSGLGSDSANISKEKSGMPPLPPPKPRINLEERMNASTDHYYSEQTRGNEQVITRAHSVLPASVRSNLSVRVASPVDEQHAATPRGIEPDLVAKDRYDPASKCFSYVPARALSEHFTAPRKPQRLKIDETATAALNISPSASEIAMVPVKSTDLQRLPETPKWEDDIEKITNGIFFGDNNKITDMSVTPTDFNRTGNGPIANSTPKTELSKLNYPVNDEEKPVIVEQAKHVSKRRKTKYDSYKTLNDDAYNSDLDDLCDPDFYLTYTSQATVPIRNNAINKTAATTITATTTTTTDDAVAKMNEPNLKSNGISGKNKIYQNQSNFDDYFLSSKPTISLNNVNQNREAFRMRNCRSATSAPFYRESSDNRLFAHNRYDSLTDAENADDWLKFQLKKLKAKRENNPEMLRRKRQEKLLLEELKHVNDDRQIKRENDERTYSLESYGKSVDPLIEYRIEEERLQNVRSPYHDNEDDNRIIDEMTHYANRKMKDFNNSSALPPKPSDIVKHKPPTPPLRPRSQSPSSSPYSRRYRIRTPFQESQYQRERNQINRSDSIEHDNGDFDDNEFSHLRNIVKENNIGNNNAHVELNSSTNSMKSILKKRDVQQNGTSSPLINRTPSNSTEDWSLAPSSNRSATPAFPVRRETPQPYHPLLFEGAKDVIPPMQPVNNITYRSSSPRSIYYAQSHRTSISSTDLGEVIHHHPLFVKNTSKYWYKPTISREDAVNMLRDKPPGTFVVRDSNSFPGAFGLALKVATPPPGVHPGDGTELVRHFLIEPSPKGVKLKGCNNEPVFGTLSALVYQHSIIPLALPTKLLLPEYDPANTPEHISAAQQLLQQGAACNVTYIISLDTESLTGPEAARRCIDQTFDLLKQKMIQPVSVHFKVSSQGITITDNTRRLFFRRHYPVQSVTYAGLDPSDRRWDNSYLEGSVTKYVKNARMFAFVARKIGSRTDNTCHIFAELEPEQPATAVVNFITKVMMGRR</sequence>
<dbReference type="Gene3D" id="3.30.505.10">
    <property type="entry name" value="SH2 domain"/>
    <property type="match status" value="1"/>
</dbReference>
<feature type="domain" description="Phosphatase tensin-type" evidence="11">
    <location>
        <begin position="73"/>
        <end position="244"/>
    </location>
</feature>
<dbReference type="PANTHER" id="PTHR45734">
    <property type="entry name" value="TENSIN"/>
    <property type="match status" value="1"/>
</dbReference>
<dbReference type="OrthoDB" id="6273691at2759"/>
<dbReference type="RefSeq" id="XP_042936866.1">
    <property type="nucleotide sequence ID" value="XM_043080932.1"/>
</dbReference>
<evidence type="ECO:0000313" key="13">
    <source>
        <dbReference type="EMBL" id="VIO97161.1"/>
    </source>
</evidence>
<dbReference type="AlphaFoldDB" id="A0A4E9FJH6"/>
<reference evidence="15" key="3">
    <citation type="submission" date="2022-04" db="UniProtKB">
        <authorList>
            <consortium name="WormBaseParasite"/>
        </authorList>
    </citation>
    <scope>IDENTIFICATION</scope>
</reference>
<organism evidence="13">
    <name type="scientific">Brugia malayi</name>
    <name type="common">Filarial nematode worm</name>
    <dbReference type="NCBI Taxonomy" id="6279"/>
    <lineage>
        <taxon>Eukaryota</taxon>
        <taxon>Metazoa</taxon>
        <taxon>Ecdysozoa</taxon>
        <taxon>Nematoda</taxon>
        <taxon>Chromadorea</taxon>
        <taxon>Rhabditida</taxon>
        <taxon>Spirurina</taxon>
        <taxon>Spiruromorpha</taxon>
        <taxon>Filarioidea</taxon>
        <taxon>Onchocercidae</taxon>
        <taxon>Brugia</taxon>
    </lineage>
</organism>
<comment type="subcellular location">
    <subcellularLocation>
        <location evidence="1">Cell junction</location>
    </subcellularLocation>
</comment>
<dbReference type="GeneID" id="6097187"/>
<evidence type="ECO:0000256" key="6">
    <source>
        <dbReference type="ARBA" id="ARBA00022949"/>
    </source>
</evidence>
<dbReference type="Pfam" id="PF00102">
    <property type="entry name" value="Y_phosphatase"/>
    <property type="match status" value="1"/>
</dbReference>
<dbReference type="GO" id="GO:0030424">
    <property type="term" value="C:axon"/>
    <property type="evidence" value="ECO:0007669"/>
    <property type="project" value="EnsemblMetazoa"/>
</dbReference>
<dbReference type="GO" id="GO:0005925">
    <property type="term" value="C:focal adhesion"/>
    <property type="evidence" value="ECO:0007669"/>
    <property type="project" value="TreeGrafter"/>
</dbReference>
<dbReference type="CDD" id="cd09927">
    <property type="entry name" value="SH2_Tensin_like"/>
    <property type="match status" value="1"/>
</dbReference>
<dbReference type="InterPro" id="IPR014020">
    <property type="entry name" value="Tensin_C2-dom"/>
</dbReference>
<evidence type="ECO:0000259" key="11">
    <source>
        <dbReference type="PROSITE" id="PS51181"/>
    </source>
</evidence>
<dbReference type="SUPFAM" id="SSF49562">
    <property type="entry name" value="C2 domain (Calcium/lipid-binding domain, CaLB)"/>
    <property type="match status" value="1"/>
</dbReference>
<dbReference type="InterPro" id="IPR035892">
    <property type="entry name" value="C2_domain_sf"/>
</dbReference>
<evidence type="ECO:0000313" key="15">
    <source>
        <dbReference type="WBParaSite" id="Bm12345.1"/>
    </source>
</evidence>
<accession>A0A8L7SNP2</accession>
<evidence type="ECO:0000256" key="8">
    <source>
        <dbReference type="PROSITE-ProRule" id="PRU00191"/>
    </source>
</evidence>
<dbReference type="InterPro" id="IPR013625">
    <property type="entry name" value="PTB"/>
</dbReference>
<dbReference type="InterPro" id="IPR036860">
    <property type="entry name" value="SH2_dom_sf"/>
</dbReference>
<dbReference type="SMART" id="SM01326">
    <property type="entry name" value="PTEN_C2"/>
    <property type="match status" value="1"/>
</dbReference>
<feature type="region of interest" description="Disordered" evidence="9">
    <location>
        <begin position="377"/>
        <end position="398"/>
    </location>
</feature>
<dbReference type="PROSITE" id="PS51181">
    <property type="entry name" value="PPASE_TENSIN"/>
    <property type="match status" value="1"/>
</dbReference>
<evidence type="ECO:0000256" key="9">
    <source>
        <dbReference type="SAM" id="MobiDB-lite"/>
    </source>
</evidence>
<comment type="similarity">
    <text evidence="2">Belongs to the PTEN phosphatase protein family.</text>
</comment>
<dbReference type="Proteomes" id="UP000006672">
    <property type="component" value="Unassembled WGS sequence"/>
</dbReference>
<evidence type="ECO:0000256" key="4">
    <source>
        <dbReference type="ARBA" id="ARBA00022801"/>
    </source>
</evidence>
<dbReference type="Pfam" id="PF10409">
    <property type="entry name" value="PTEN_C2"/>
    <property type="match status" value="1"/>
</dbReference>
<dbReference type="Pfam" id="PF00017">
    <property type="entry name" value="SH2"/>
    <property type="match status" value="1"/>
</dbReference>
<dbReference type="SMART" id="SM00252">
    <property type="entry name" value="SH2"/>
    <property type="match status" value="1"/>
</dbReference>
<dbReference type="InterPro" id="IPR029023">
    <property type="entry name" value="Tensin_phosphatase"/>
</dbReference>
<dbReference type="PROSITE" id="PS51182">
    <property type="entry name" value="C2_TENSIN"/>
    <property type="match status" value="1"/>
</dbReference>
<feature type="region of interest" description="Disordered" evidence="9">
    <location>
        <begin position="462"/>
        <end position="495"/>
    </location>
</feature>
<feature type="compositionally biased region" description="Basic and acidic residues" evidence="9">
    <location>
        <begin position="1009"/>
        <end position="1027"/>
    </location>
</feature>
<keyword evidence="5" id="KW-0904">Protein phosphatase</keyword>
<keyword evidence="7 8" id="KW-0727">SH2 domain</keyword>
<gene>
    <name evidence="13" type="primary">Bma-tns-1</name>
    <name evidence="13" type="ORF">BM_BM12345</name>
</gene>
<feature type="compositionally biased region" description="Acidic residues" evidence="9">
    <location>
        <begin position="423"/>
        <end position="444"/>
    </location>
</feature>
<keyword evidence="6" id="KW-0965">Cell junction</keyword>
<dbReference type="SUPFAM" id="SSF52799">
    <property type="entry name" value="(Phosphotyrosine protein) phosphatases II"/>
    <property type="match status" value="1"/>
</dbReference>
<dbReference type="PANTHER" id="PTHR45734:SF10">
    <property type="entry name" value="BLISTERY, ISOFORM A"/>
    <property type="match status" value="1"/>
</dbReference>
<dbReference type="Gene3D" id="2.30.29.30">
    <property type="entry name" value="Pleckstrin-homology domain (PH domain)/Phosphotyrosine-binding domain (PTB)"/>
    <property type="match status" value="1"/>
</dbReference>
<accession>A0A4E9FJH6</accession>
<keyword evidence="3" id="KW-0597">Phosphoprotein</keyword>
<feature type="domain" description="SH2" evidence="10">
    <location>
        <begin position="1180"/>
        <end position="1284"/>
    </location>
</feature>